<feature type="binding site" evidence="13">
    <location>
        <position position="127"/>
    </location>
    <ligand>
        <name>NAD(+)</name>
        <dbReference type="ChEBI" id="CHEBI:57540"/>
    </ligand>
</feature>
<evidence type="ECO:0000256" key="5">
    <source>
        <dbReference type="ARBA" id="ARBA00021221"/>
    </source>
</evidence>
<evidence type="ECO:0000256" key="1">
    <source>
        <dbReference type="ARBA" id="ARBA00004884"/>
    </source>
</evidence>
<dbReference type="SMART" id="SM01003">
    <property type="entry name" value="AlaDh_PNT_N"/>
    <property type="match status" value="1"/>
</dbReference>
<dbReference type="PANTHER" id="PTHR11133:SF23">
    <property type="entry name" value="SACCHAROPINE DEHYDROGENASE [NAD(+), L-LYSINE-FORMING]"/>
    <property type="match status" value="1"/>
</dbReference>
<dbReference type="InterPro" id="IPR027281">
    <property type="entry name" value="Lys1"/>
</dbReference>
<dbReference type="EC" id="1.5.1.7" evidence="4"/>
<dbReference type="UniPathway" id="UPA00033">
    <property type="reaction ID" value="UER00034"/>
</dbReference>
<comment type="similarity">
    <text evidence="2">Belongs to the AlaDH/PNT family.</text>
</comment>
<accession>A0A5C5GHK7</accession>
<reference evidence="16 17" key="1">
    <citation type="submission" date="2019-06" db="EMBL/GenBank/DDBJ databases">
        <title>Genome of new Rhodobacteraceae sp. SM1903.</title>
        <authorList>
            <person name="Ren X."/>
        </authorList>
    </citation>
    <scope>NUCLEOTIDE SEQUENCE [LARGE SCALE GENOMIC DNA]</scope>
    <source>
        <strain evidence="16 17">SM1903</strain>
    </source>
</reference>
<evidence type="ECO:0000256" key="12">
    <source>
        <dbReference type="PIRSR" id="PIRSR018250-1"/>
    </source>
</evidence>
<evidence type="ECO:0000256" key="9">
    <source>
        <dbReference type="ARBA" id="ARBA00023157"/>
    </source>
</evidence>
<keyword evidence="9" id="KW-1015">Disulfide bond</keyword>
<proteinExistence type="inferred from homology"/>
<dbReference type="SUPFAM" id="SSF52283">
    <property type="entry name" value="Formate/glycerate dehydrogenase catalytic domain-like"/>
    <property type="match status" value="1"/>
</dbReference>
<feature type="active site" description="Proton acceptor" evidence="12">
    <location>
        <position position="75"/>
    </location>
</feature>
<comment type="caution">
    <text evidence="16">The sequence shown here is derived from an EMBL/GenBank/DDBJ whole genome shotgun (WGS) entry which is preliminary data.</text>
</comment>
<dbReference type="Gene3D" id="3.40.50.720">
    <property type="entry name" value="NAD(P)-binding Rossmann-like Domain"/>
    <property type="match status" value="2"/>
</dbReference>
<dbReference type="CDD" id="cd12188">
    <property type="entry name" value="SDH"/>
    <property type="match status" value="1"/>
</dbReference>
<feature type="binding site" evidence="13">
    <location>
        <begin position="191"/>
        <end position="192"/>
    </location>
    <ligand>
        <name>NAD(+)</name>
        <dbReference type="ChEBI" id="CHEBI:57540"/>
    </ligand>
</feature>
<evidence type="ECO:0000259" key="14">
    <source>
        <dbReference type="SMART" id="SM01002"/>
    </source>
</evidence>
<comment type="catalytic activity">
    <reaction evidence="11">
        <text>L-saccharopine + NAD(+) + H2O = L-lysine + 2-oxoglutarate + NADH + H(+)</text>
        <dbReference type="Rhea" id="RHEA:12440"/>
        <dbReference type="ChEBI" id="CHEBI:15377"/>
        <dbReference type="ChEBI" id="CHEBI:15378"/>
        <dbReference type="ChEBI" id="CHEBI:16810"/>
        <dbReference type="ChEBI" id="CHEBI:32551"/>
        <dbReference type="ChEBI" id="CHEBI:57540"/>
        <dbReference type="ChEBI" id="CHEBI:57945"/>
        <dbReference type="ChEBI" id="CHEBI:57951"/>
        <dbReference type="EC" id="1.5.1.7"/>
    </reaction>
</comment>
<feature type="domain" description="Alanine dehydrogenase/pyridine nucleotide transhydrogenase N-terminal" evidence="15">
    <location>
        <begin position="5"/>
        <end position="139"/>
    </location>
</feature>
<dbReference type="SUPFAM" id="SSF51735">
    <property type="entry name" value="NAD(P)-binding Rossmann-fold domains"/>
    <property type="match status" value="1"/>
</dbReference>
<keyword evidence="6" id="KW-0028">Amino-acid biosynthesis</keyword>
<organism evidence="16 17">
    <name type="scientific">Pelagovum pacificum</name>
    <dbReference type="NCBI Taxonomy" id="2588711"/>
    <lineage>
        <taxon>Bacteria</taxon>
        <taxon>Pseudomonadati</taxon>
        <taxon>Pseudomonadota</taxon>
        <taxon>Alphaproteobacteria</taxon>
        <taxon>Rhodobacterales</taxon>
        <taxon>Paracoccaceae</taxon>
        <taxon>Pelagovum</taxon>
    </lineage>
</organism>
<dbReference type="GO" id="GO:0005737">
    <property type="term" value="C:cytoplasm"/>
    <property type="evidence" value="ECO:0007669"/>
    <property type="project" value="TreeGrafter"/>
</dbReference>
<sequence length="354" mass="37463">MTHIWLRAEARATERRTPLLPDGAAQLIRDGARITVERSTTRVISDAAYSDAGCDLADTGSWPDAPRDAIILGLKELPDSDAPLTHRHIFFAHAYKGQPGAIPVLTRFADGGGTLLDLEYLVDGTGRRVAAFGYWAGYVGAAVSLLVYAAQKRGTSLDALNPWADSATMREDVAGALGSDMPAALIIGAKGRVGMGAADLFGALNISPTRWDMEETRSGGPFPEVARHEILVNAVLAMPGVPVFAGPDILATDRALRVIGDVACDPGTPYNPIPLYGDVTSWDAPALRVHGEPPLDIMAIDNLPSLLPREASEEFATALLPHLAALGTDDGGVWARAEETFRAHLSENGLTTSG</sequence>
<evidence type="ECO:0000256" key="10">
    <source>
        <dbReference type="ARBA" id="ARBA00033228"/>
    </source>
</evidence>
<keyword evidence="8 13" id="KW-0520">NAD</keyword>
<evidence type="ECO:0000313" key="17">
    <source>
        <dbReference type="Proteomes" id="UP000314011"/>
    </source>
</evidence>
<dbReference type="PANTHER" id="PTHR11133">
    <property type="entry name" value="SACCHAROPINE DEHYDROGENASE"/>
    <property type="match status" value="1"/>
</dbReference>
<dbReference type="OrthoDB" id="502334at2"/>
<keyword evidence="17" id="KW-1185">Reference proteome</keyword>
<dbReference type="GO" id="GO:0004754">
    <property type="term" value="F:saccharopine dehydrogenase (NAD+, L-lysine-forming) activity"/>
    <property type="evidence" value="ECO:0007669"/>
    <property type="project" value="UniProtKB-EC"/>
</dbReference>
<gene>
    <name evidence="16" type="ORF">FHY64_10735</name>
</gene>
<dbReference type="AlphaFoldDB" id="A0A5C5GHK7"/>
<dbReference type="GO" id="GO:0019878">
    <property type="term" value="P:lysine biosynthetic process via aminoadipic acid"/>
    <property type="evidence" value="ECO:0007669"/>
    <property type="project" value="UniProtKB-UniPathway"/>
</dbReference>
<dbReference type="SMART" id="SM01002">
    <property type="entry name" value="AlaDh_PNT_C"/>
    <property type="match status" value="1"/>
</dbReference>
<comment type="subunit">
    <text evidence="3">Monomer.</text>
</comment>
<feature type="active site" description="Proton donor" evidence="12">
    <location>
        <position position="93"/>
    </location>
</feature>
<feature type="binding site" evidence="13">
    <location>
        <position position="262"/>
    </location>
    <ligand>
        <name>NAD(+)</name>
        <dbReference type="ChEBI" id="CHEBI:57540"/>
    </ligand>
</feature>
<dbReference type="InterPro" id="IPR007886">
    <property type="entry name" value="AlaDH/PNT_N"/>
</dbReference>
<dbReference type="InterPro" id="IPR051168">
    <property type="entry name" value="AASS"/>
</dbReference>
<name>A0A5C5GHK7_9RHOB</name>
<keyword evidence="7" id="KW-0560">Oxidoreductase</keyword>
<comment type="pathway">
    <text evidence="1">Amino-acid biosynthesis; L-lysine biosynthesis via AAA pathway; L-lysine from L-alpha-aminoadipate (fungal route): step 3/3.</text>
</comment>
<evidence type="ECO:0000259" key="15">
    <source>
        <dbReference type="SMART" id="SM01003"/>
    </source>
</evidence>
<protein>
    <recommendedName>
        <fullName evidence="5">Saccharopine dehydrogenase [NAD(+), L-lysine-forming]</fullName>
        <ecNumber evidence="4">1.5.1.7</ecNumber>
    </recommendedName>
    <alternativeName>
        <fullName evidence="10">Lysine--2-oxoglutarate reductase</fullName>
    </alternativeName>
</protein>
<dbReference type="PIRSF" id="PIRSF018250">
    <property type="entry name" value="Saccharopine_DH_Lys"/>
    <property type="match status" value="1"/>
</dbReference>
<feature type="binding site" evidence="13">
    <location>
        <position position="216"/>
    </location>
    <ligand>
        <name>NAD(+)</name>
        <dbReference type="ChEBI" id="CHEBI:57540"/>
    </ligand>
</feature>
<evidence type="ECO:0000256" key="2">
    <source>
        <dbReference type="ARBA" id="ARBA00005689"/>
    </source>
</evidence>
<dbReference type="InterPro" id="IPR007698">
    <property type="entry name" value="AlaDH/PNT_NAD(H)-bd"/>
</dbReference>
<evidence type="ECO:0000256" key="6">
    <source>
        <dbReference type="ARBA" id="ARBA00022605"/>
    </source>
</evidence>
<evidence type="ECO:0000256" key="4">
    <source>
        <dbReference type="ARBA" id="ARBA00012847"/>
    </source>
</evidence>
<evidence type="ECO:0000256" key="7">
    <source>
        <dbReference type="ARBA" id="ARBA00023002"/>
    </source>
</evidence>
<dbReference type="InterPro" id="IPR036291">
    <property type="entry name" value="NAD(P)-bd_dom_sf"/>
</dbReference>
<dbReference type="Pfam" id="PF05222">
    <property type="entry name" value="AlaDh_PNT_N"/>
    <property type="match status" value="1"/>
</dbReference>
<evidence type="ECO:0000256" key="8">
    <source>
        <dbReference type="ARBA" id="ARBA00023027"/>
    </source>
</evidence>
<evidence type="ECO:0000256" key="11">
    <source>
        <dbReference type="ARBA" id="ARBA00047860"/>
    </source>
</evidence>
<feature type="domain" description="Alanine dehydrogenase/pyridine nucleotide transhydrogenase NAD(H)-binding" evidence="14">
    <location>
        <begin position="167"/>
        <end position="299"/>
    </location>
</feature>
<evidence type="ECO:0000256" key="3">
    <source>
        <dbReference type="ARBA" id="ARBA00011245"/>
    </source>
</evidence>
<dbReference type="RefSeq" id="WP_140194400.1">
    <property type="nucleotide sequence ID" value="NZ_CP065915.1"/>
</dbReference>
<feature type="binding site" evidence="13">
    <location>
        <begin position="300"/>
        <end position="303"/>
    </location>
    <ligand>
        <name>NAD(+)</name>
        <dbReference type="ChEBI" id="CHEBI:57540"/>
    </ligand>
</feature>
<dbReference type="Proteomes" id="UP000314011">
    <property type="component" value="Unassembled WGS sequence"/>
</dbReference>
<dbReference type="EMBL" id="VFFF01000001">
    <property type="protein sequence ID" value="TNY33714.1"/>
    <property type="molecule type" value="Genomic_DNA"/>
</dbReference>
<feature type="binding site" evidence="13">
    <location>
        <position position="212"/>
    </location>
    <ligand>
        <name>NAD(+)</name>
        <dbReference type="ChEBI" id="CHEBI:57540"/>
    </ligand>
</feature>
<evidence type="ECO:0000256" key="13">
    <source>
        <dbReference type="PIRSR" id="PIRSR018250-3"/>
    </source>
</evidence>
<evidence type="ECO:0000313" key="16">
    <source>
        <dbReference type="EMBL" id="TNY33714.1"/>
    </source>
</evidence>